<evidence type="ECO:0000313" key="2">
    <source>
        <dbReference type="EMBL" id="SAM83961.1"/>
    </source>
</evidence>
<dbReference type="Proteomes" id="UP000179920">
    <property type="component" value="Chromosome XII"/>
</dbReference>
<dbReference type="AlphaFoldDB" id="A0A1K0HB02"/>
<evidence type="ECO:0000313" key="3">
    <source>
        <dbReference type="Proteomes" id="UP000179920"/>
    </source>
</evidence>
<evidence type="ECO:0000256" key="1">
    <source>
        <dbReference type="SAM" id="SignalP"/>
    </source>
</evidence>
<dbReference type="EMBL" id="LT558128">
    <property type="protein sequence ID" value="SAM83961.1"/>
    <property type="molecule type" value="Genomic_DNA"/>
</dbReference>
<reference evidence="3" key="1">
    <citation type="submission" date="2016-04" db="EMBL/GenBank/DDBJ databases">
        <authorList>
            <person name="Guldener U."/>
            <person name="Guldener U."/>
        </authorList>
    </citation>
    <scope>NUCLEOTIDE SEQUENCE [LARGE SCALE GENOMIC DNA]</scope>
    <source>
        <strain evidence="3">UB2112</strain>
    </source>
</reference>
<accession>A0A1K0HB02</accession>
<gene>
    <name evidence="2" type="ORF">UBRO_20229</name>
</gene>
<feature type="signal peptide" evidence="1">
    <location>
        <begin position="1"/>
        <end position="27"/>
    </location>
</feature>
<proteinExistence type="predicted"/>
<keyword evidence="1" id="KW-0732">Signal</keyword>
<name>A0A1K0HB02_9BASI</name>
<sequence>MRQTFQQWMVLLSALVLLLLPALLCHATPMYSASSSSSAYHRNPSGIKDFTYYHTRFRLEPNMRTLTNDEYEKHFGTQIHYKGTPHALKRYGEVWLVGAPSSERPDVPRYLRLEKIKDNGIETISVHISHSSQPHQDVEAAREFGLQYGEKAQGLMYGRPFAERKKSLFGYKVPKWKDIEKLSTVYNLETTGFPHLRATLDQYNYLKVHDPVGNKLLGFALDKKGEVLFKDFIEHVRV</sequence>
<organism evidence="2 3">
    <name type="scientific">Ustilago bromivora</name>
    <dbReference type="NCBI Taxonomy" id="307758"/>
    <lineage>
        <taxon>Eukaryota</taxon>
        <taxon>Fungi</taxon>
        <taxon>Dikarya</taxon>
        <taxon>Basidiomycota</taxon>
        <taxon>Ustilaginomycotina</taxon>
        <taxon>Ustilaginomycetes</taxon>
        <taxon>Ustilaginales</taxon>
        <taxon>Ustilaginaceae</taxon>
        <taxon>Ustilago</taxon>
    </lineage>
</organism>
<feature type="chain" id="PRO_5009664702" evidence="1">
    <location>
        <begin position="28"/>
        <end position="238"/>
    </location>
</feature>
<protein>
    <submittedName>
        <fullName evidence="2">Uncharacterized protein</fullName>
    </submittedName>
</protein>